<comment type="caution">
    <text evidence="2">The sequence shown here is derived from an EMBL/GenBank/DDBJ whole genome shotgun (WGS) entry which is preliminary data.</text>
</comment>
<organism evidence="2 3">
    <name type="scientific">Diacronema lutheri</name>
    <name type="common">Unicellular marine alga</name>
    <name type="synonym">Monochrysis lutheri</name>
    <dbReference type="NCBI Taxonomy" id="2081491"/>
    <lineage>
        <taxon>Eukaryota</taxon>
        <taxon>Haptista</taxon>
        <taxon>Haptophyta</taxon>
        <taxon>Pavlovophyceae</taxon>
        <taxon>Pavlovales</taxon>
        <taxon>Pavlovaceae</taxon>
        <taxon>Diacronema</taxon>
    </lineage>
</organism>
<dbReference type="Proteomes" id="UP000751190">
    <property type="component" value="Unassembled WGS sequence"/>
</dbReference>
<feature type="compositionally biased region" description="Basic residues" evidence="1">
    <location>
        <begin position="128"/>
        <end position="143"/>
    </location>
</feature>
<name>A0A8J5XE26_DIALT</name>
<evidence type="ECO:0000313" key="2">
    <source>
        <dbReference type="EMBL" id="KAG8463741.1"/>
    </source>
</evidence>
<sequence>MVIFKGRVDDMRASRYIATVNLPQSMLDRLAADARVCIEFGPGSTPSALHVDGDTFQLRPTTEELVDCLVEQGGRMLSIGPVHDKIAVVKTSADAARAQAAARAGGHATSAAHLAPDVVVRDESSLRGRGRLAGRQSRGRGRGRQAAPDVPATPTDAELELRARVRRNVALCLAQGPLTMQQLCLKFVAAGEPTGAARLGAVLSDCATCDAAGRYALKPAGAMPAWEERAPPADDAPPFARPPTHAVARSSYDGGERGVVGTDGGAEDDASGLADMPSSPSRVEVLASPPRKRTCTAPTAEPAAPASPPAALSAALPLALHGVRVDPLDPFGSARRNARACKLELVADAHGYERALARFREGHARYLALRVALHEQRDRFDELVLVDEHEDGGAECARLAEYITRDAIEYVVLHGLLSTARDELERARHVAADNL</sequence>
<evidence type="ECO:0000256" key="1">
    <source>
        <dbReference type="SAM" id="MobiDB-lite"/>
    </source>
</evidence>
<accession>A0A8J5XE26</accession>
<feature type="region of interest" description="Disordered" evidence="1">
    <location>
        <begin position="123"/>
        <end position="154"/>
    </location>
</feature>
<feature type="region of interest" description="Disordered" evidence="1">
    <location>
        <begin position="228"/>
        <end position="308"/>
    </location>
</feature>
<feature type="compositionally biased region" description="Low complexity" evidence="1">
    <location>
        <begin position="144"/>
        <end position="154"/>
    </location>
</feature>
<keyword evidence="3" id="KW-1185">Reference proteome</keyword>
<gene>
    <name evidence="2" type="ORF">KFE25_004014</name>
</gene>
<dbReference type="AlphaFoldDB" id="A0A8J5XE26"/>
<feature type="compositionally biased region" description="Low complexity" evidence="1">
    <location>
        <begin position="296"/>
        <end position="308"/>
    </location>
</feature>
<reference evidence="2" key="1">
    <citation type="submission" date="2021-05" db="EMBL/GenBank/DDBJ databases">
        <title>The genome of the haptophyte Pavlova lutheri (Diacronema luteri, Pavlovales) - a model for lipid biosynthesis in eukaryotic algae.</title>
        <authorList>
            <person name="Hulatt C.J."/>
            <person name="Posewitz M.C."/>
        </authorList>
    </citation>
    <scope>NUCLEOTIDE SEQUENCE</scope>
    <source>
        <strain evidence="2">NIVA-4/92</strain>
    </source>
</reference>
<proteinExistence type="predicted"/>
<protein>
    <submittedName>
        <fullName evidence="2">Uncharacterized protein</fullName>
    </submittedName>
</protein>
<evidence type="ECO:0000313" key="3">
    <source>
        <dbReference type="Proteomes" id="UP000751190"/>
    </source>
</evidence>
<dbReference type="EMBL" id="JAGTXO010000015">
    <property type="protein sequence ID" value="KAG8463741.1"/>
    <property type="molecule type" value="Genomic_DNA"/>
</dbReference>